<organism evidence="2 3">
    <name type="scientific">Platysternon megacephalum</name>
    <name type="common">big-headed turtle</name>
    <dbReference type="NCBI Taxonomy" id="55544"/>
    <lineage>
        <taxon>Eukaryota</taxon>
        <taxon>Metazoa</taxon>
        <taxon>Chordata</taxon>
        <taxon>Craniata</taxon>
        <taxon>Vertebrata</taxon>
        <taxon>Euteleostomi</taxon>
        <taxon>Archelosauria</taxon>
        <taxon>Testudinata</taxon>
        <taxon>Testudines</taxon>
        <taxon>Cryptodira</taxon>
        <taxon>Durocryptodira</taxon>
        <taxon>Testudinoidea</taxon>
        <taxon>Platysternidae</taxon>
        <taxon>Platysternon</taxon>
    </lineage>
</organism>
<evidence type="ECO:0000313" key="3">
    <source>
        <dbReference type="Proteomes" id="UP000297703"/>
    </source>
</evidence>
<dbReference type="AlphaFoldDB" id="A0A4D9DVP5"/>
<reference evidence="2 3" key="2">
    <citation type="submission" date="2019-04" db="EMBL/GenBank/DDBJ databases">
        <title>The genome sequence of big-headed turtle.</title>
        <authorList>
            <person name="Gong S."/>
        </authorList>
    </citation>
    <scope>NUCLEOTIDE SEQUENCE [LARGE SCALE GENOMIC DNA]</scope>
    <source>
        <strain evidence="2">DO16091913</strain>
        <tissue evidence="2">Muscle</tissue>
    </source>
</reference>
<reference evidence="2 3" key="1">
    <citation type="submission" date="2019-04" db="EMBL/GenBank/DDBJ databases">
        <title>Draft genome of the big-headed turtle Platysternon megacephalum.</title>
        <authorList>
            <person name="Gong S."/>
        </authorList>
    </citation>
    <scope>NUCLEOTIDE SEQUENCE [LARGE SCALE GENOMIC DNA]</scope>
    <source>
        <strain evidence="2">DO16091913</strain>
        <tissue evidence="2">Muscle</tissue>
    </source>
</reference>
<protein>
    <submittedName>
        <fullName evidence="2">Uncharacterized protein</fullName>
    </submittedName>
</protein>
<feature type="compositionally biased region" description="Basic and acidic residues" evidence="1">
    <location>
        <begin position="71"/>
        <end position="80"/>
    </location>
</feature>
<comment type="caution">
    <text evidence="2">The sequence shown here is derived from an EMBL/GenBank/DDBJ whole genome shotgun (WGS) entry which is preliminary data.</text>
</comment>
<sequence>MHKYTHSHTLTHTSCTQVCLQPQGNCSCFKYSRSSLESWGPVVISLHPVPAKGQATSQKDGYGAAGGCWAEQRERERENEMSGGRPSKSHQTTEHLDFAAGHSLCLTDHNIPQPSNHLERASLCRANEINQVYTSGKEINREAHEGMDF</sequence>
<name>A0A4D9DVP5_9SAUR</name>
<accession>A0A4D9DVP5</accession>
<feature type="region of interest" description="Disordered" evidence="1">
    <location>
        <begin position="71"/>
        <end position="92"/>
    </location>
</feature>
<proteinExistence type="predicted"/>
<evidence type="ECO:0000256" key="1">
    <source>
        <dbReference type="SAM" id="MobiDB-lite"/>
    </source>
</evidence>
<dbReference type="Proteomes" id="UP000297703">
    <property type="component" value="Unassembled WGS sequence"/>
</dbReference>
<evidence type="ECO:0000313" key="2">
    <source>
        <dbReference type="EMBL" id="TFJ98683.1"/>
    </source>
</evidence>
<keyword evidence="3" id="KW-1185">Reference proteome</keyword>
<gene>
    <name evidence="2" type="ORF">DR999_PMT19351</name>
</gene>
<dbReference type="EMBL" id="QXTE01000375">
    <property type="protein sequence ID" value="TFJ98683.1"/>
    <property type="molecule type" value="Genomic_DNA"/>
</dbReference>